<sequence length="169" mass="18156">MSQRVPPSRGRRRTASAGSDASPSFVESAQQIWLAGMGALGRAQQEGTRLFETLAREGAELERKARTAAGAGIHQVRENVDAQVDQARETAAGVWDRLEAAIEPRVSAAIRRIGVPSRAEIDALRAEIESLRAELHARARSAPAVKKPRVAPAAPAAKKTVRSRRKPAV</sequence>
<feature type="region of interest" description="Disordered" evidence="1">
    <location>
        <begin position="139"/>
        <end position="169"/>
    </location>
</feature>
<dbReference type="InterPro" id="IPR008769">
    <property type="entry name" value="PhaF_PhaI"/>
</dbReference>
<dbReference type="PANTHER" id="PTHR38664:SF1">
    <property type="entry name" value="SLR0058 PROTEIN"/>
    <property type="match status" value="1"/>
</dbReference>
<name>A0ABV9NPC0_9GAMM</name>
<evidence type="ECO:0000313" key="3">
    <source>
        <dbReference type="Proteomes" id="UP001595892"/>
    </source>
</evidence>
<organism evidence="2 3">
    <name type="scientific">Coralloluteibacterium thermophilum</name>
    <dbReference type="NCBI Taxonomy" id="2707049"/>
    <lineage>
        <taxon>Bacteria</taxon>
        <taxon>Pseudomonadati</taxon>
        <taxon>Pseudomonadota</taxon>
        <taxon>Gammaproteobacteria</taxon>
        <taxon>Lysobacterales</taxon>
        <taxon>Lysobacteraceae</taxon>
        <taxon>Coralloluteibacterium</taxon>
    </lineage>
</organism>
<dbReference type="RefSeq" id="WP_377005371.1">
    <property type="nucleotide sequence ID" value="NZ_JBHSGG010000040.1"/>
</dbReference>
<proteinExistence type="predicted"/>
<accession>A0ABV9NPC0</accession>
<evidence type="ECO:0000313" key="2">
    <source>
        <dbReference type="EMBL" id="MFC4729294.1"/>
    </source>
</evidence>
<comment type="caution">
    <text evidence="2">The sequence shown here is derived from an EMBL/GenBank/DDBJ whole genome shotgun (WGS) entry which is preliminary data.</text>
</comment>
<gene>
    <name evidence="2" type="ORF">ACFO3Q_14070</name>
</gene>
<feature type="compositionally biased region" description="Low complexity" evidence="1">
    <location>
        <begin position="142"/>
        <end position="158"/>
    </location>
</feature>
<dbReference type="EMBL" id="JBHSGG010000040">
    <property type="protein sequence ID" value="MFC4729294.1"/>
    <property type="molecule type" value="Genomic_DNA"/>
</dbReference>
<dbReference type="NCBIfam" id="TIGR01837">
    <property type="entry name" value="PHA_granule_1"/>
    <property type="match status" value="1"/>
</dbReference>
<evidence type="ECO:0000256" key="1">
    <source>
        <dbReference type="SAM" id="MobiDB-lite"/>
    </source>
</evidence>
<dbReference type="Proteomes" id="UP001595892">
    <property type="component" value="Unassembled WGS sequence"/>
</dbReference>
<dbReference type="Pfam" id="PF05597">
    <property type="entry name" value="Phasin"/>
    <property type="match status" value="1"/>
</dbReference>
<reference evidence="3" key="1">
    <citation type="journal article" date="2019" name="Int. J. Syst. Evol. Microbiol.">
        <title>The Global Catalogue of Microorganisms (GCM) 10K type strain sequencing project: providing services to taxonomists for standard genome sequencing and annotation.</title>
        <authorList>
            <consortium name="The Broad Institute Genomics Platform"/>
            <consortium name="The Broad Institute Genome Sequencing Center for Infectious Disease"/>
            <person name="Wu L."/>
            <person name="Ma J."/>
        </authorList>
    </citation>
    <scope>NUCLEOTIDE SEQUENCE [LARGE SCALE GENOMIC DNA]</scope>
    <source>
        <strain evidence="3">CGMCC 1.13574</strain>
    </source>
</reference>
<protein>
    <submittedName>
        <fullName evidence="2">Phasin family protein</fullName>
    </submittedName>
</protein>
<feature type="region of interest" description="Disordered" evidence="1">
    <location>
        <begin position="1"/>
        <end position="25"/>
    </location>
</feature>
<feature type="compositionally biased region" description="Basic residues" evidence="1">
    <location>
        <begin position="159"/>
        <end position="169"/>
    </location>
</feature>
<keyword evidence="3" id="KW-1185">Reference proteome</keyword>
<dbReference type="PANTHER" id="PTHR38664">
    <property type="entry name" value="SLR0058 PROTEIN"/>
    <property type="match status" value="1"/>
</dbReference>